<dbReference type="HOGENOM" id="CLU_2510794_0_0_10"/>
<sequence length="78" mass="8803">MFLGLPTRFARVGLFRSSQVCSALRRLRRLGLALRATAVHPSARFNRAALTIFAMNFWLGQLFFKGIAFAMAEKNRAD</sequence>
<evidence type="ECO:0000313" key="2">
    <source>
        <dbReference type="EMBL" id="AFC24690.1"/>
    </source>
</evidence>
<protein>
    <submittedName>
        <fullName evidence="2">Uncharacterized protein</fullName>
    </submittedName>
</protein>
<dbReference type="Proteomes" id="UP000007519">
    <property type="component" value="Chromosome"/>
</dbReference>
<dbReference type="STRING" id="984262.SGRA_1959"/>
<organism evidence="2 3">
    <name type="scientific">Saprospira grandis (strain Lewin)</name>
    <dbReference type="NCBI Taxonomy" id="984262"/>
    <lineage>
        <taxon>Bacteria</taxon>
        <taxon>Pseudomonadati</taxon>
        <taxon>Bacteroidota</taxon>
        <taxon>Saprospiria</taxon>
        <taxon>Saprospirales</taxon>
        <taxon>Saprospiraceae</taxon>
        <taxon>Saprospira</taxon>
    </lineage>
</organism>
<proteinExistence type="predicted"/>
<reference evidence="2 3" key="1">
    <citation type="journal article" date="2012" name="Stand. Genomic Sci.">
        <title>Complete genome sequencing and analysis of Saprospira grandis str. Lewin, a predatory marine bacterium.</title>
        <authorList>
            <person name="Saw J.H."/>
            <person name="Yuryev A."/>
            <person name="Kanbe M."/>
            <person name="Hou S."/>
            <person name="Young A.G."/>
            <person name="Aizawa S."/>
            <person name="Alam M."/>
        </authorList>
    </citation>
    <scope>NUCLEOTIDE SEQUENCE [LARGE SCALE GENOMIC DNA]</scope>
    <source>
        <strain evidence="2 3">Lewin</strain>
    </source>
</reference>
<keyword evidence="3" id="KW-1185">Reference proteome</keyword>
<keyword evidence="1" id="KW-1133">Transmembrane helix</keyword>
<evidence type="ECO:0000313" key="3">
    <source>
        <dbReference type="Proteomes" id="UP000007519"/>
    </source>
</evidence>
<name>H6L252_SAPGL</name>
<keyword evidence="1" id="KW-0812">Transmembrane</keyword>
<dbReference type="EMBL" id="CP002831">
    <property type="protein sequence ID" value="AFC24690.1"/>
    <property type="molecule type" value="Genomic_DNA"/>
</dbReference>
<accession>H6L252</accession>
<evidence type="ECO:0000256" key="1">
    <source>
        <dbReference type="SAM" id="Phobius"/>
    </source>
</evidence>
<keyword evidence="1" id="KW-0472">Membrane</keyword>
<gene>
    <name evidence="2" type="ordered locus">SGRA_1959</name>
</gene>
<dbReference type="KEGG" id="sgn:SGRA_1959"/>
<feature type="transmembrane region" description="Helical" evidence="1">
    <location>
        <begin position="48"/>
        <end position="72"/>
    </location>
</feature>
<dbReference type="AlphaFoldDB" id="H6L252"/>